<dbReference type="RefSeq" id="WP_158357135.1">
    <property type="nucleotide sequence ID" value="NZ_JAOQJF010000003.1"/>
</dbReference>
<comment type="caution">
    <text evidence="1">The sequence shown here is derived from an EMBL/GenBank/DDBJ whole genome shotgun (WGS) entry which is preliminary data.</text>
</comment>
<organism evidence="1 2">
    <name type="scientific">Alitiscatomonas aceti</name>
    <dbReference type="NCBI Taxonomy" id="2981724"/>
    <lineage>
        <taxon>Bacteria</taxon>
        <taxon>Bacillati</taxon>
        <taxon>Bacillota</taxon>
        <taxon>Clostridia</taxon>
        <taxon>Lachnospirales</taxon>
        <taxon>Lachnospiraceae</taxon>
        <taxon>Alitiscatomonas</taxon>
    </lineage>
</organism>
<dbReference type="EMBL" id="JAOQJF010000003">
    <property type="protein sequence ID" value="MCU6798670.1"/>
    <property type="molecule type" value="Genomic_DNA"/>
</dbReference>
<evidence type="ECO:0000313" key="1">
    <source>
        <dbReference type="EMBL" id="MCU6798670.1"/>
    </source>
</evidence>
<reference evidence="1 2" key="1">
    <citation type="journal article" date="2021" name="ISME Commun">
        <title>Automated analysis of genomic sequences facilitates high-throughput and comprehensive description of bacteria.</title>
        <authorList>
            <person name="Hitch T.C.A."/>
        </authorList>
    </citation>
    <scope>NUCLEOTIDE SEQUENCE [LARGE SCALE GENOMIC DNA]</scope>
    <source>
        <strain evidence="2">f_CCE</strain>
    </source>
</reference>
<evidence type="ECO:0000313" key="2">
    <source>
        <dbReference type="Proteomes" id="UP001652395"/>
    </source>
</evidence>
<proteinExistence type="predicted"/>
<dbReference type="Proteomes" id="UP001652395">
    <property type="component" value="Unassembled WGS sequence"/>
</dbReference>
<sequence length="159" mass="17094">MKSDIKRLVKRSTAGFLAVWMVFGNSISAFSNVEAGSGRARQKKEETVSTALEMEKKKTPKMMTSSNAKKKNVLSAEVGSMEIQIREKTAGALEQAEALEVYDLGQDAAVEAALLEKLEEGEELAGYVALDISLFDGEGAEIEPDGNVNVEVSGITTYA</sequence>
<accession>A0ABT2UVK8</accession>
<gene>
    <name evidence="1" type="ORF">OCV69_01735</name>
</gene>
<name>A0ABT2UVK8_9FIRM</name>
<keyword evidence="2" id="KW-1185">Reference proteome</keyword>
<protein>
    <submittedName>
        <fullName evidence="1">Uncharacterized protein</fullName>
    </submittedName>
</protein>